<dbReference type="AlphaFoldDB" id="A0A0J8B586"/>
<dbReference type="EMBL" id="KQ090611">
    <property type="protein sequence ID" value="KMS94997.1"/>
    <property type="molecule type" value="Genomic_DNA"/>
</dbReference>
<proteinExistence type="predicted"/>
<evidence type="ECO:0000313" key="3">
    <source>
        <dbReference type="Proteomes" id="UP000035740"/>
    </source>
</evidence>
<dbReference type="Gramene" id="KMS94997">
    <property type="protein sequence ID" value="KMS94997"/>
    <property type="gene ID" value="BVRB_013370"/>
</dbReference>
<gene>
    <name evidence="2" type="ORF">BVRB_013370</name>
</gene>
<keyword evidence="1" id="KW-1133">Transmembrane helix</keyword>
<reference evidence="2 3" key="1">
    <citation type="journal article" date="2014" name="Nature">
        <title>The genome of the recently domesticated crop plant sugar beet (Beta vulgaris).</title>
        <authorList>
            <person name="Dohm J.C."/>
            <person name="Minoche A.E."/>
            <person name="Holtgrawe D."/>
            <person name="Capella-Gutierrez S."/>
            <person name="Zakrzewski F."/>
            <person name="Tafer H."/>
            <person name="Rupp O."/>
            <person name="Sorensen T.R."/>
            <person name="Stracke R."/>
            <person name="Reinhardt R."/>
            <person name="Goesmann A."/>
            <person name="Kraft T."/>
            <person name="Schulz B."/>
            <person name="Stadler P.F."/>
            <person name="Schmidt T."/>
            <person name="Gabaldon T."/>
            <person name="Lehrach H."/>
            <person name="Weisshaar B."/>
            <person name="Himmelbauer H."/>
        </authorList>
    </citation>
    <scope>NUCLEOTIDE SEQUENCE [LARGE SCALE GENOMIC DNA]</scope>
    <source>
        <tissue evidence="2">Taproot</tissue>
    </source>
</reference>
<accession>A0A0J8B586</accession>
<organism evidence="2 3">
    <name type="scientific">Beta vulgaris subsp. vulgaris</name>
    <name type="common">Beet</name>
    <dbReference type="NCBI Taxonomy" id="3555"/>
    <lineage>
        <taxon>Eukaryota</taxon>
        <taxon>Viridiplantae</taxon>
        <taxon>Streptophyta</taxon>
        <taxon>Embryophyta</taxon>
        <taxon>Tracheophyta</taxon>
        <taxon>Spermatophyta</taxon>
        <taxon>Magnoliopsida</taxon>
        <taxon>eudicotyledons</taxon>
        <taxon>Gunneridae</taxon>
        <taxon>Pentapetalae</taxon>
        <taxon>Caryophyllales</taxon>
        <taxon>Chenopodiaceae</taxon>
        <taxon>Betoideae</taxon>
        <taxon>Beta</taxon>
    </lineage>
</organism>
<sequence length="66" mass="7182">MVLLVLRSQSVSHTAAAYYNRLSLLPSLSSLWLLVVRLVDAATVLLVVVLFFSVSSASMSLLSESR</sequence>
<protein>
    <submittedName>
        <fullName evidence="2">Uncharacterized protein</fullName>
    </submittedName>
</protein>
<name>A0A0J8B586_BETVV</name>
<keyword evidence="3" id="KW-1185">Reference proteome</keyword>
<keyword evidence="1" id="KW-0812">Transmembrane</keyword>
<evidence type="ECO:0000256" key="1">
    <source>
        <dbReference type="SAM" id="Phobius"/>
    </source>
</evidence>
<dbReference type="Proteomes" id="UP000035740">
    <property type="component" value="Unassembled WGS sequence"/>
</dbReference>
<evidence type="ECO:0000313" key="2">
    <source>
        <dbReference type="EMBL" id="KMS94997.1"/>
    </source>
</evidence>
<feature type="transmembrane region" description="Helical" evidence="1">
    <location>
        <begin position="41"/>
        <end position="62"/>
    </location>
</feature>
<keyword evidence="1" id="KW-0472">Membrane</keyword>